<dbReference type="RefSeq" id="WP_044832430.1">
    <property type="nucleotide sequence ID" value="NZ_CP059735.1"/>
</dbReference>
<dbReference type="Proteomes" id="UP000032568">
    <property type="component" value="Chromosome"/>
</dbReference>
<name>A0AAF0C578_9GAMM</name>
<dbReference type="InterPro" id="IPR047975">
    <property type="entry name" value="Heme_bind_FMP"/>
</dbReference>
<reference evidence="1 2" key="2">
    <citation type="journal article" date="2022" name="Mar. Drugs">
        <title>Bioassay-Guided Fractionation Leads to the Detection of Cholic Acid Generated by the Rare Thalassomonas sp.</title>
        <authorList>
            <person name="Pheiffer F."/>
            <person name="Schneider Y.K."/>
            <person name="Hansen E.H."/>
            <person name="Andersen J.H."/>
            <person name="Isaksson J."/>
            <person name="Busche T."/>
            <person name="R C."/>
            <person name="Kalinowski J."/>
            <person name="Zyl L.V."/>
            <person name="Trindade M."/>
        </authorList>
    </citation>
    <scope>NUCLEOTIDE SEQUENCE [LARGE SCALE GENOMIC DNA]</scope>
    <source>
        <strain evidence="1 2">A5K-106</strain>
    </source>
</reference>
<dbReference type="InterPro" id="IPR012674">
    <property type="entry name" value="Calycin"/>
</dbReference>
<organism evidence="1 2">
    <name type="scientific">Thalassomonas actiniarum</name>
    <dbReference type="NCBI Taxonomy" id="485447"/>
    <lineage>
        <taxon>Bacteria</taxon>
        <taxon>Pseudomonadati</taxon>
        <taxon>Pseudomonadota</taxon>
        <taxon>Gammaproteobacteria</taxon>
        <taxon>Alteromonadales</taxon>
        <taxon>Colwelliaceae</taxon>
        <taxon>Thalassomonas</taxon>
    </lineage>
</organism>
<dbReference type="AlphaFoldDB" id="A0AAF0C578"/>
<evidence type="ECO:0008006" key="3">
    <source>
        <dbReference type="Google" id="ProtNLM"/>
    </source>
</evidence>
<evidence type="ECO:0000313" key="1">
    <source>
        <dbReference type="EMBL" id="WDE00811.1"/>
    </source>
</evidence>
<dbReference type="Gene3D" id="2.40.128.20">
    <property type="match status" value="1"/>
</dbReference>
<dbReference type="NCBIfam" id="NF040572">
    <property type="entry name" value="heme_bind_FMP"/>
    <property type="match status" value="1"/>
</dbReference>
<sequence length="296" mass="32452">MATQEKTPLFGPLEGLIGTWVGAKGWSVIAVPAPGSTPDGSADFKLIVQNYTETLTFKAVDDPVRNRGGAVEQNIGAIEYEQRIHDFDTKALIHVENGMLMYLGDVASESGEPGPKPMFSIARSATVPHGDSAMILGDAVVKEGAPEVPDISSLPSEADQAGMPEGFLKQYENEQERLTVYDIVTKQNSKIFNVANPNDNLKRDNNGLEVVSTTHISMDSENGGGINNIPFIVKHANATRFQCDFWLQTIKLPMSGQTFEELQYSQNVDIEFHKRFSDKSGLITWPHVTVNTLTKQ</sequence>
<reference evidence="1 2" key="1">
    <citation type="journal article" date="2015" name="Genome Announc.">
        <title>Draft Genome Sequences of Marine Isolates of Thalassomonas viridans and Thalassomonas actiniarum.</title>
        <authorList>
            <person name="Olonade I."/>
            <person name="van Zyl L.J."/>
            <person name="Trindade M."/>
        </authorList>
    </citation>
    <scope>NUCLEOTIDE SEQUENCE [LARGE SCALE GENOMIC DNA]</scope>
    <source>
        <strain evidence="1 2">A5K-106</strain>
    </source>
</reference>
<gene>
    <name evidence="1" type="ORF">SG35_009355</name>
</gene>
<dbReference type="KEGG" id="tact:SG35_009355"/>
<keyword evidence="2" id="KW-1185">Reference proteome</keyword>
<dbReference type="SUPFAM" id="SSF50814">
    <property type="entry name" value="Lipocalins"/>
    <property type="match status" value="1"/>
</dbReference>
<protein>
    <recommendedName>
        <fullName evidence="3">THAP4-like heme-binding beta-barrel domain-containing protein</fullName>
    </recommendedName>
</protein>
<evidence type="ECO:0000313" key="2">
    <source>
        <dbReference type="Proteomes" id="UP000032568"/>
    </source>
</evidence>
<dbReference type="EMBL" id="CP059735">
    <property type="protein sequence ID" value="WDE00811.1"/>
    <property type="molecule type" value="Genomic_DNA"/>
</dbReference>
<proteinExistence type="predicted"/>
<accession>A0AAF0C578</accession>